<accession>A0ABZ2Z162</accession>
<dbReference type="EMBL" id="CP150096">
    <property type="protein sequence ID" value="WZN45348.1"/>
    <property type="molecule type" value="Genomic_DNA"/>
</dbReference>
<gene>
    <name evidence="1" type="ORF">WJU22_20835</name>
</gene>
<reference evidence="1 2" key="1">
    <citation type="submission" date="2024-03" db="EMBL/GenBank/DDBJ databases">
        <title>Chitinophaga caseinilytica sp. nov., a casein hydrolysing bacterium isolated from forest soil.</title>
        <authorList>
            <person name="Lee D.S."/>
            <person name="Han D.M."/>
            <person name="Baek J.H."/>
            <person name="Choi D.G."/>
            <person name="Jeon J.H."/>
            <person name="Jeon C.O."/>
        </authorList>
    </citation>
    <scope>NUCLEOTIDE SEQUENCE [LARGE SCALE GENOMIC DNA]</scope>
    <source>
        <strain evidence="1 2">KACC 19118</strain>
    </source>
</reference>
<dbReference type="Proteomes" id="UP001449657">
    <property type="component" value="Chromosome"/>
</dbReference>
<proteinExistence type="predicted"/>
<organism evidence="1 2">
    <name type="scientific">Chitinophaga caseinilytica</name>
    <dbReference type="NCBI Taxonomy" id="2267521"/>
    <lineage>
        <taxon>Bacteria</taxon>
        <taxon>Pseudomonadati</taxon>
        <taxon>Bacteroidota</taxon>
        <taxon>Chitinophagia</taxon>
        <taxon>Chitinophagales</taxon>
        <taxon>Chitinophagaceae</taxon>
        <taxon>Chitinophaga</taxon>
    </lineage>
</organism>
<keyword evidence="2" id="KW-1185">Reference proteome</keyword>
<dbReference type="Pfam" id="PF18143">
    <property type="entry name" value="HAD_SAK_2"/>
    <property type="match status" value="1"/>
</dbReference>
<evidence type="ECO:0000313" key="2">
    <source>
        <dbReference type="Proteomes" id="UP001449657"/>
    </source>
</evidence>
<sequence>MKKYILLDIDGVMVPANSWKPPELEADGFYRFSPVASEQLRWLLEKTAATIILTTSHRTRYSSLQWTELLRRRISAVKDVYTLEDVFNPSSAFYHPTGPVNGTGTIESQRNLHPVFTSSRLDDVVKWAEQFGKDDYVIIDDDPSLNLLPPSVKKHWVKTSPGIGLNDFAAATALSILTSGEV</sequence>
<name>A0ABZ2Z162_9BACT</name>
<evidence type="ECO:0000313" key="1">
    <source>
        <dbReference type="EMBL" id="WZN45348.1"/>
    </source>
</evidence>
<dbReference type="RefSeq" id="WP_341840100.1">
    <property type="nucleotide sequence ID" value="NZ_CP149792.1"/>
</dbReference>
<protein>
    <submittedName>
        <fullName evidence="1">HAD domain-containing protein</fullName>
    </submittedName>
</protein>